<dbReference type="PROSITE" id="PS51831">
    <property type="entry name" value="HD"/>
    <property type="match status" value="1"/>
</dbReference>
<comment type="caution">
    <text evidence="5">The sequence shown here is derived from an EMBL/GenBank/DDBJ whole genome shotgun (WGS) entry which is preliminary data.</text>
</comment>
<dbReference type="PANTHER" id="PTHR36528:SF1">
    <property type="entry name" value="CRISPR SYSTEM SINGLE-STRAND-SPECIFIC DEOXYRIBONUCLEASE CAS10_CSM1 (SUBTYPE III-A)"/>
    <property type="match status" value="1"/>
</dbReference>
<keyword evidence="1" id="KW-0808">Transferase</keyword>
<dbReference type="AlphaFoldDB" id="A0A0P6XK07"/>
<dbReference type="InterPro" id="IPR013408">
    <property type="entry name" value="Cas10/Csm1"/>
</dbReference>
<dbReference type="GO" id="GO:0051607">
    <property type="term" value="P:defense response to virus"/>
    <property type="evidence" value="ECO:0007669"/>
    <property type="project" value="UniProtKB-KW"/>
</dbReference>
<dbReference type="Pfam" id="PF22335">
    <property type="entry name" value="Cas10-Cmr2_palm2"/>
    <property type="match status" value="1"/>
</dbReference>
<dbReference type="GO" id="GO:0016740">
    <property type="term" value="F:transferase activity"/>
    <property type="evidence" value="ECO:0007669"/>
    <property type="project" value="UniProtKB-KW"/>
</dbReference>
<protein>
    <recommendedName>
        <fullName evidence="4">HD domain-containing protein</fullName>
    </recommendedName>
</protein>
<dbReference type="OrthoDB" id="9768769at2"/>
<dbReference type="NCBIfam" id="TIGR02578">
    <property type="entry name" value="cas_TM1811_Csm1"/>
    <property type="match status" value="1"/>
</dbReference>
<evidence type="ECO:0000313" key="5">
    <source>
        <dbReference type="EMBL" id="KPL83424.1"/>
    </source>
</evidence>
<evidence type="ECO:0000256" key="2">
    <source>
        <dbReference type="ARBA" id="ARBA00022741"/>
    </source>
</evidence>
<dbReference type="STRING" id="869279.SE15_07035"/>
<sequence>MSEDRRERALKLALAGLLHDIGKVALRAGDTGASRTWDAEAKQDYGRLHALLSHDVVATLVPPTLGGEEIKHWAGQHHRPYQREHYIVRLADRLSSGERTETEKEDEPATQPKQLLSIFSVIQADGEDNPHSLYWPLRPLDLNDGATAGQWFPAAEWDSKRVAQAYGKLWGDFKNQALTLKQAHSNGGDLETYLETLLLLMQRYFWSVPSAYYRSLPDISLYDHSRMTAALAAVLAGTDLSDGQLMALAQAPESQDTEVALLVGGDLSGVQDFIYTITSRGATSALRGRSFYLQLLTEATARYILRRLDLPITNLVYVGGGNFYLLARASDKTALEEIRRDLSHILYTHHRGDLYMAVACLALPARDFFAGRISARWQELGEHLQAAKQRRFSELAPKDLLSLFAPQGHGGNEATECQVCGREYEDVEVYEPGVRKCKACLAFEKEVGDPLRKACYLVWDFEPTLPTPPTSLALRDRSSPWSEVLRSMGLHVHIEQALNGLHPPKGRRLVLALDEASLKSVRPASNVAVGRRFLVNVSPIVKREDVQGFGEAYKKQTGQDLQEGSIKPFALMEMQAEGIKRLGVLRMDVDNLGHLFSQGLGQKATLSRVAALSFAIGLYFEGWVGVLAQQRNRKHGDCVYAIYSGGDDLFFVGAWDQVVELAMDIRRDLIPYAAGHPGVHASAGVVLISGKYPLAQGARDAGQAEERAKSLKWWDKGGKAHKKDAICFLGRALPWSRFGYLLQESVSFETAYDTRVFLEGLLKDKSANRAFVRLLIRLDERYQEEIEKRRRAGKDLGADRRPQAFWGPWNWLFEYYLARMERMYQKEQLLQNLRTLRSEMRATFHQRIEWVGLAARWAELKTRK</sequence>
<proteinExistence type="predicted"/>
<dbReference type="InterPro" id="IPR006674">
    <property type="entry name" value="HD_domain"/>
</dbReference>
<name>A0A0P6XK07_9CHLR</name>
<evidence type="ECO:0000256" key="3">
    <source>
        <dbReference type="ARBA" id="ARBA00023118"/>
    </source>
</evidence>
<dbReference type="PATRIC" id="fig|869279.4.peg.2806"/>
<dbReference type="InterPro" id="IPR043128">
    <property type="entry name" value="Rev_trsase/Diguanyl_cyclase"/>
</dbReference>
<gene>
    <name evidence="5" type="ORF">SE15_07035</name>
</gene>
<evidence type="ECO:0000313" key="6">
    <source>
        <dbReference type="Proteomes" id="UP000050544"/>
    </source>
</evidence>
<dbReference type="Proteomes" id="UP000050544">
    <property type="component" value="Unassembled WGS sequence"/>
</dbReference>
<keyword evidence="3" id="KW-0051">Antiviral defense</keyword>
<keyword evidence="2" id="KW-0547">Nucleotide-binding</keyword>
<dbReference type="RefSeq" id="WP_054521409.1">
    <property type="nucleotide sequence ID" value="NZ_LGKO01000003.1"/>
</dbReference>
<dbReference type="SUPFAM" id="SSF109604">
    <property type="entry name" value="HD-domain/PDEase-like"/>
    <property type="match status" value="1"/>
</dbReference>
<dbReference type="InterPro" id="IPR041062">
    <property type="entry name" value="Csm1_B"/>
</dbReference>
<dbReference type="GO" id="GO:0000166">
    <property type="term" value="F:nucleotide binding"/>
    <property type="evidence" value="ECO:0007669"/>
    <property type="project" value="UniProtKB-KW"/>
</dbReference>
<dbReference type="EMBL" id="LGKO01000003">
    <property type="protein sequence ID" value="KPL83424.1"/>
    <property type="molecule type" value="Genomic_DNA"/>
</dbReference>
<dbReference type="Pfam" id="PF18211">
    <property type="entry name" value="Csm1_B"/>
    <property type="match status" value="1"/>
</dbReference>
<organism evidence="5 6">
    <name type="scientific">Thermanaerothrix daxensis</name>
    <dbReference type="NCBI Taxonomy" id="869279"/>
    <lineage>
        <taxon>Bacteria</taxon>
        <taxon>Bacillati</taxon>
        <taxon>Chloroflexota</taxon>
        <taxon>Anaerolineae</taxon>
        <taxon>Anaerolineales</taxon>
        <taxon>Anaerolineaceae</taxon>
        <taxon>Thermanaerothrix</taxon>
    </lineage>
</organism>
<dbReference type="Gene3D" id="1.10.3210.10">
    <property type="entry name" value="Hypothetical protein af1432"/>
    <property type="match status" value="1"/>
</dbReference>
<reference evidence="5 6" key="1">
    <citation type="submission" date="2015-07" db="EMBL/GenBank/DDBJ databases">
        <title>Whole genome sequence of Thermanaerothrix daxensis DSM 23592.</title>
        <authorList>
            <person name="Hemp J."/>
            <person name="Ward L.M."/>
            <person name="Pace L.A."/>
            <person name="Fischer W.W."/>
        </authorList>
    </citation>
    <scope>NUCLEOTIDE SEQUENCE [LARGE SCALE GENOMIC DNA]</scope>
    <source>
        <strain evidence="5 6">GNS-1</strain>
    </source>
</reference>
<evidence type="ECO:0000256" key="1">
    <source>
        <dbReference type="ARBA" id="ARBA00022679"/>
    </source>
</evidence>
<feature type="domain" description="HD" evidence="4">
    <location>
        <begin position="1"/>
        <end position="97"/>
    </location>
</feature>
<evidence type="ECO:0000259" key="4">
    <source>
        <dbReference type="PROSITE" id="PS51831"/>
    </source>
</evidence>
<dbReference type="Pfam" id="PF01966">
    <property type="entry name" value="HD"/>
    <property type="match status" value="1"/>
</dbReference>
<dbReference type="Gene3D" id="3.30.70.270">
    <property type="match status" value="1"/>
</dbReference>
<dbReference type="InterPro" id="IPR052117">
    <property type="entry name" value="Cas10/Csm1_subtype-III-A"/>
</dbReference>
<accession>A0A0P6XK07</accession>
<dbReference type="InterPro" id="IPR054767">
    <property type="entry name" value="Cas10-Cmr2_palm2"/>
</dbReference>
<dbReference type="PANTHER" id="PTHR36528">
    <property type="entry name" value="CRISPR SYSTEM SINGLE-STRAND-SPECIFIC DEOXYRIBONUCLEASE CAS10/CSM1 (SUBTYPE III-A)"/>
    <property type="match status" value="1"/>
</dbReference>
<keyword evidence="6" id="KW-1185">Reference proteome</keyword>